<dbReference type="PANTHER" id="PTHR14942">
    <property type="entry name" value="U11/U12 SMALL NUCLEAR RIBONUCLEOPROTEIN 25 KDA PROTEIN"/>
    <property type="match status" value="1"/>
</dbReference>
<dbReference type="AlphaFoldDB" id="A0AAW1YH24"/>
<sequence>MLETCEPAAANHHYHHELWTKANNLCVSITSHSMSSISPRLLIKKGFAYHKMPQQPLNLSVIKLDGSTFEVQVPRTATVAKLIEAVKDVFDQSAHDDEMISWSHVWGHFCLCYNGEKLLDYKAYIRLIGIKDGDQLCFVRHRSVKYSEREKRRAMINYE</sequence>
<dbReference type="Proteomes" id="UP001457282">
    <property type="component" value="Unassembled WGS sequence"/>
</dbReference>
<evidence type="ECO:0000313" key="2">
    <source>
        <dbReference type="EMBL" id="KAK9947519.1"/>
    </source>
</evidence>
<dbReference type="PANTHER" id="PTHR14942:SF9">
    <property type="entry name" value="OS02G0188500 PROTEIN"/>
    <property type="match status" value="1"/>
</dbReference>
<accession>A0AAW1YH24</accession>
<dbReference type="GO" id="GO:0000398">
    <property type="term" value="P:mRNA splicing, via spliceosome"/>
    <property type="evidence" value="ECO:0007669"/>
    <property type="project" value="InterPro"/>
</dbReference>
<feature type="domain" description="SNRNP25 ubiquitin-like" evidence="1">
    <location>
        <begin position="58"/>
        <end position="141"/>
    </location>
</feature>
<dbReference type="CDD" id="cd17058">
    <property type="entry name" value="Ubl_SNRNP25"/>
    <property type="match status" value="1"/>
</dbReference>
<dbReference type="InterPro" id="IPR039690">
    <property type="entry name" value="SNRNP25"/>
</dbReference>
<dbReference type="Gene3D" id="3.10.20.90">
    <property type="entry name" value="Phosphatidylinositol 3-kinase Catalytic Subunit, Chain A, domain 1"/>
    <property type="match status" value="1"/>
</dbReference>
<dbReference type="Pfam" id="PF18036">
    <property type="entry name" value="Ubiquitin_4"/>
    <property type="match status" value="1"/>
</dbReference>
<dbReference type="SUPFAM" id="SSF54236">
    <property type="entry name" value="Ubiquitin-like"/>
    <property type="match status" value="1"/>
</dbReference>
<keyword evidence="3" id="KW-1185">Reference proteome</keyword>
<organism evidence="2 3">
    <name type="scientific">Rubus argutus</name>
    <name type="common">Southern blackberry</name>
    <dbReference type="NCBI Taxonomy" id="59490"/>
    <lineage>
        <taxon>Eukaryota</taxon>
        <taxon>Viridiplantae</taxon>
        <taxon>Streptophyta</taxon>
        <taxon>Embryophyta</taxon>
        <taxon>Tracheophyta</taxon>
        <taxon>Spermatophyta</taxon>
        <taxon>Magnoliopsida</taxon>
        <taxon>eudicotyledons</taxon>
        <taxon>Gunneridae</taxon>
        <taxon>Pentapetalae</taxon>
        <taxon>rosids</taxon>
        <taxon>fabids</taxon>
        <taxon>Rosales</taxon>
        <taxon>Rosaceae</taxon>
        <taxon>Rosoideae</taxon>
        <taxon>Rosoideae incertae sedis</taxon>
        <taxon>Rubus</taxon>
    </lineage>
</organism>
<evidence type="ECO:0000259" key="1">
    <source>
        <dbReference type="Pfam" id="PF18036"/>
    </source>
</evidence>
<evidence type="ECO:0000313" key="3">
    <source>
        <dbReference type="Proteomes" id="UP001457282"/>
    </source>
</evidence>
<protein>
    <recommendedName>
        <fullName evidence="1">SNRNP25 ubiquitin-like domain-containing protein</fullName>
    </recommendedName>
</protein>
<dbReference type="InterPro" id="IPR040610">
    <property type="entry name" value="SNRNP25_ubiquitin"/>
</dbReference>
<dbReference type="InterPro" id="IPR029071">
    <property type="entry name" value="Ubiquitin-like_domsf"/>
</dbReference>
<dbReference type="EMBL" id="JBEDUW010000001">
    <property type="protein sequence ID" value="KAK9947519.1"/>
    <property type="molecule type" value="Genomic_DNA"/>
</dbReference>
<name>A0AAW1YH24_RUBAR</name>
<proteinExistence type="predicted"/>
<comment type="caution">
    <text evidence="2">The sequence shown here is derived from an EMBL/GenBank/DDBJ whole genome shotgun (WGS) entry which is preliminary data.</text>
</comment>
<reference evidence="2 3" key="1">
    <citation type="journal article" date="2023" name="G3 (Bethesda)">
        <title>A chromosome-length genome assembly and annotation of blackberry (Rubus argutus, cv. 'Hillquist').</title>
        <authorList>
            <person name="Bruna T."/>
            <person name="Aryal R."/>
            <person name="Dudchenko O."/>
            <person name="Sargent D.J."/>
            <person name="Mead D."/>
            <person name="Buti M."/>
            <person name="Cavallini A."/>
            <person name="Hytonen T."/>
            <person name="Andres J."/>
            <person name="Pham M."/>
            <person name="Weisz D."/>
            <person name="Mascagni F."/>
            <person name="Usai G."/>
            <person name="Natali L."/>
            <person name="Bassil N."/>
            <person name="Fernandez G.E."/>
            <person name="Lomsadze A."/>
            <person name="Armour M."/>
            <person name="Olukolu B."/>
            <person name="Poorten T."/>
            <person name="Britton C."/>
            <person name="Davik J."/>
            <person name="Ashrafi H."/>
            <person name="Aiden E.L."/>
            <person name="Borodovsky M."/>
            <person name="Worthington M."/>
        </authorList>
    </citation>
    <scope>NUCLEOTIDE SEQUENCE [LARGE SCALE GENOMIC DNA]</scope>
    <source>
        <strain evidence="2">PI 553951</strain>
    </source>
</reference>
<gene>
    <name evidence="2" type="ORF">M0R45_003139</name>
</gene>